<evidence type="ECO:0000256" key="2">
    <source>
        <dbReference type="ARBA" id="ARBA00022741"/>
    </source>
</evidence>
<evidence type="ECO:0000256" key="3">
    <source>
        <dbReference type="ARBA" id="ARBA00022840"/>
    </source>
</evidence>
<dbReference type="CDD" id="cd00293">
    <property type="entry name" value="USP-like"/>
    <property type="match status" value="1"/>
</dbReference>
<proteinExistence type="inferred from homology"/>
<reference evidence="5" key="1">
    <citation type="submission" date="2020-10" db="EMBL/GenBank/DDBJ databases">
        <title>Diversity and distribution of actinomycetes associated with coral in the coast of Hainan.</title>
        <authorList>
            <person name="Li F."/>
        </authorList>
    </citation>
    <scope>NUCLEOTIDE SEQUENCE</scope>
    <source>
        <strain evidence="5">HNM0983</strain>
    </source>
</reference>
<accession>A0A929G0T9</accession>
<dbReference type="SUPFAM" id="SSF52402">
    <property type="entry name" value="Adenine nucleotide alpha hydrolases-like"/>
    <property type="match status" value="2"/>
</dbReference>
<dbReference type="Pfam" id="PF00582">
    <property type="entry name" value="Usp"/>
    <property type="match status" value="2"/>
</dbReference>
<keyword evidence="3" id="KW-0067">ATP-binding</keyword>
<dbReference type="RefSeq" id="WP_193929416.1">
    <property type="nucleotide sequence ID" value="NZ_JADEYC010000030.1"/>
</dbReference>
<dbReference type="Proteomes" id="UP000598360">
    <property type="component" value="Unassembled WGS sequence"/>
</dbReference>
<feature type="domain" description="UspA" evidence="4">
    <location>
        <begin position="153"/>
        <end position="290"/>
    </location>
</feature>
<dbReference type="AlphaFoldDB" id="A0A929G0T9"/>
<evidence type="ECO:0000313" key="5">
    <source>
        <dbReference type="EMBL" id="MBE9375965.1"/>
    </source>
</evidence>
<organism evidence="5 6">
    <name type="scientific">Saccharopolyspora montiporae</name>
    <dbReference type="NCBI Taxonomy" id="2781240"/>
    <lineage>
        <taxon>Bacteria</taxon>
        <taxon>Bacillati</taxon>
        <taxon>Actinomycetota</taxon>
        <taxon>Actinomycetes</taxon>
        <taxon>Pseudonocardiales</taxon>
        <taxon>Pseudonocardiaceae</taxon>
        <taxon>Saccharopolyspora</taxon>
    </lineage>
</organism>
<dbReference type="PANTHER" id="PTHR46268:SF27">
    <property type="entry name" value="UNIVERSAL STRESS PROTEIN RV2623"/>
    <property type="match status" value="1"/>
</dbReference>
<name>A0A929G0T9_9PSEU</name>
<evidence type="ECO:0000313" key="6">
    <source>
        <dbReference type="Proteomes" id="UP000598360"/>
    </source>
</evidence>
<dbReference type="PANTHER" id="PTHR46268">
    <property type="entry name" value="STRESS RESPONSE PROTEIN NHAX"/>
    <property type="match status" value="1"/>
</dbReference>
<dbReference type="Gene3D" id="3.40.50.620">
    <property type="entry name" value="HUPs"/>
    <property type="match status" value="2"/>
</dbReference>
<dbReference type="InterPro" id="IPR014729">
    <property type="entry name" value="Rossmann-like_a/b/a_fold"/>
</dbReference>
<keyword evidence="2" id="KW-0547">Nucleotide-binding</keyword>
<gene>
    <name evidence="5" type="ORF">IQ251_16055</name>
</gene>
<keyword evidence="6" id="KW-1185">Reference proteome</keyword>
<dbReference type="GO" id="GO:0005524">
    <property type="term" value="F:ATP binding"/>
    <property type="evidence" value="ECO:0007669"/>
    <property type="project" value="UniProtKB-KW"/>
</dbReference>
<evidence type="ECO:0000256" key="1">
    <source>
        <dbReference type="ARBA" id="ARBA00008791"/>
    </source>
</evidence>
<protein>
    <submittedName>
        <fullName evidence="5">Universal stress protein</fullName>
    </submittedName>
</protein>
<dbReference type="PRINTS" id="PR01438">
    <property type="entry name" value="UNVRSLSTRESS"/>
</dbReference>
<comment type="similarity">
    <text evidence="1">Belongs to the universal stress protein A family.</text>
</comment>
<comment type="caution">
    <text evidence="5">The sequence shown here is derived from an EMBL/GenBank/DDBJ whole genome shotgun (WGS) entry which is preliminary data.</text>
</comment>
<dbReference type="InterPro" id="IPR006015">
    <property type="entry name" value="Universal_stress_UspA"/>
</dbReference>
<dbReference type="InterPro" id="IPR006016">
    <property type="entry name" value="UspA"/>
</dbReference>
<dbReference type="EMBL" id="JADEYC010000030">
    <property type="protein sequence ID" value="MBE9375965.1"/>
    <property type="molecule type" value="Genomic_DNA"/>
</dbReference>
<evidence type="ECO:0000259" key="4">
    <source>
        <dbReference type="Pfam" id="PF00582"/>
    </source>
</evidence>
<sequence>MAAGGRPIVVGWDLSDSSRRAVWWAAREASSRGVDLLLVHVFTWPFEEFTPIRVAGADDTTEPVQQALRRALDDLVESCHQIDPELDVRTELRNGDPAHELGALSEEAELLVLGGPSGDEVPGIGSTSAELVSRRASTAVVVVRGDPQRTTGPVVVGVDGSPVSAAAVAFAFDYAARHDRELVAVHAWSDLPLEPFAQTGTWDTAWGEVREEAEQVVAAALAGYREQYPDVVVRREVAPEKPAAALFREAADGGLLVVGSHGRGRIRRALLGSVSHAAVNRAPAPVAVVRAGTG</sequence>
<feature type="domain" description="UspA" evidence="4">
    <location>
        <begin position="6"/>
        <end position="144"/>
    </location>
</feature>